<dbReference type="Gene3D" id="3.40.50.12780">
    <property type="entry name" value="N-terminal domain of ligase-like"/>
    <property type="match status" value="1"/>
</dbReference>
<dbReference type="RefSeq" id="WP_301164051.1">
    <property type="nucleotide sequence ID" value="NZ_JAUHTR010000001.1"/>
</dbReference>
<dbReference type="EMBL" id="JAUHTR010000001">
    <property type="protein sequence ID" value="MDN4522982.1"/>
    <property type="molecule type" value="Genomic_DNA"/>
</dbReference>
<keyword evidence="3" id="KW-0436">Ligase</keyword>
<evidence type="ECO:0000313" key="4">
    <source>
        <dbReference type="Proteomes" id="UP001172721"/>
    </source>
</evidence>
<feature type="domain" description="AMP-binding enzyme C-terminal" evidence="2">
    <location>
        <begin position="418"/>
        <end position="493"/>
    </location>
</feature>
<dbReference type="InterPro" id="IPR020845">
    <property type="entry name" value="AMP-binding_CS"/>
</dbReference>
<dbReference type="InterPro" id="IPR045851">
    <property type="entry name" value="AMP-bd_C_sf"/>
</dbReference>
<dbReference type="CDD" id="cd17631">
    <property type="entry name" value="FACL_FadD13-like"/>
    <property type="match status" value="1"/>
</dbReference>
<evidence type="ECO:0000313" key="3">
    <source>
        <dbReference type="EMBL" id="MDN4522982.1"/>
    </source>
</evidence>
<comment type="caution">
    <text evidence="3">The sequence shown here is derived from an EMBL/GenBank/DDBJ whole genome shotgun (WGS) entry which is preliminary data.</text>
</comment>
<dbReference type="Pfam" id="PF00501">
    <property type="entry name" value="AMP-binding"/>
    <property type="match status" value="1"/>
</dbReference>
<dbReference type="PROSITE" id="PS00455">
    <property type="entry name" value="AMP_BINDING"/>
    <property type="match status" value="1"/>
</dbReference>
<proteinExistence type="predicted"/>
<evidence type="ECO:0000259" key="2">
    <source>
        <dbReference type="Pfam" id="PF13193"/>
    </source>
</evidence>
<evidence type="ECO:0000259" key="1">
    <source>
        <dbReference type="Pfam" id="PF00501"/>
    </source>
</evidence>
<dbReference type="PANTHER" id="PTHR43767">
    <property type="entry name" value="LONG-CHAIN-FATTY-ACID--COA LIGASE"/>
    <property type="match status" value="1"/>
</dbReference>
<dbReference type="InterPro" id="IPR050237">
    <property type="entry name" value="ATP-dep_AMP-bd_enzyme"/>
</dbReference>
<dbReference type="NCBIfam" id="NF004837">
    <property type="entry name" value="PRK06187.1"/>
    <property type="match status" value="1"/>
</dbReference>
<accession>A0ABT8HQE2</accession>
<name>A0ABT8HQE2_9BACL</name>
<dbReference type="InterPro" id="IPR000873">
    <property type="entry name" value="AMP-dep_synth/lig_dom"/>
</dbReference>
<protein>
    <submittedName>
        <fullName evidence="3">Long-chain fatty acid--CoA ligase</fullName>
    </submittedName>
</protein>
<dbReference type="GO" id="GO:0016874">
    <property type="term" value="F:ligase activity"/>
    <property type="evidence" value="ECO:0007669"/>
    <property type="project" value="UniProtKB-KW"/>
</dbReference>
<organism evidence="3 4">
    <name type="scientific">Fictibacillus fluitans</name>
    <dbReference type="NCBI Taxonomy" id="3058422"/>
    <lineage>
        <taxon>Bacteria</taxon>
        <taxon>Bacillati</taxon>
        <taxon>Bacillota</taxon>
        <taxon>Bacilli</taxon>
        <taxon>Bacillales</taxon>
        <taxon>Fictibacillaceae</taxon>
        <taxon>Fictibacillus</taxon>
    </lineage>
</organism>
<dbReference type="Gene3D" id="3.30.300.30">
    <property type="match status" value="1"/>
</dbReference>
<dbReference type="InterPro" id="IPR025110">
    <property type="entry name" value="AMP-bd_C"/>
</dbReference>
<gene>
    <name evidence="3" type="ORF">QYB97_00770</name>
</gene>
<feature type="domain" description="AMP-dependent synthetase/ligase" evidence="1">
    <location>
        <begin position="11"/>
        <end position="368"/>
    </location>
</feature>
<sequence length="509" mass="56152">MTAMNLAYLLSKSAAAYPDHRAIVYGEKTLTFRQLDDRVNQLAAVLKANLSPGDRVAIFSPNRPEILEVMFAVWKAGLVVVPLNFRLHENEVLYILNHSDVAAFFYDGVYQEQVKGMKGNLSASLCICFDQEYENLLGQGKNGVEMAAVNGDDLAWLFYTSGTTGRPKGAMLTHRNLLLMVLSLCTDLYSFSHSDIGLHAAPLSHGSGLYALPLIARGGTQVILESSNFKPERVFELIEKHQVSVLPFLAPTIVKRLTDSVTKKQYKLDSLACILYGGAPMYVEDLKAAIHSFGPIFAQVYGQGECPMTITGLSREQHLLENIEVLSSAGTARTGVEIAIFNPQGNKLPVGQTGEVAVKGDLVMKGYWNDPPATEKAIKNGWLLTGDVGNIDGKGFLYILDRTKDMIISGGNNIYPREVEEVLLQHPYIDELSVFGIPDQEWGEAVCAAIVIKEGQNLSDLEIKEYCKAHLASYKKPSTIHFVETLPKNAYGKIMKKELRAHYSKNFSL</sequence>
<dbReference type="InterPro" id="IPR042099">
    <property type="entry name" value="ANL_N_sf"/>
</dbReference>
<dbReference type="SUPFAM" id="SSF56801">
    <property type="entry name" value="Acetyl-CoA synthetase-like"/>
    <property type="match status" value="1"/>
</dbReference>
<dbReference type="PANTHER" id="PTHR43767:SF7">
    <property type="entry name" value="MEDIUM_LONG-CHAIN-FATTY-ACID--COA LIGASE FADD8"/>
    <property type="match status" value="1"/>
</dbReference>
<keyword evidence="4" id="KW-1185">Reference proteome</keyword>
<dbReference type="Pfam" id="PF13193">
    <property type="entry name" value="AMP-binding_C"/>
    <property type="match status" value="1"/>
</dbReference>
<dbReference type="Proteomes" id="UP001172721">
    <property type="component" value="Unassembled WGS sequence"/>
</dbReference>
<reference evidence="3" key="1">
    <citation type="submission" date="2023-07" db="EMBL/GenBank/DDBJ databases">
        <title>Fictibacillus sp. isolated from freshwater pond.</title>
        <authorList>
            <person name="Kirdat K."/>
            <person name="Bhat A."/>
            <person name="Mourya A."/>
            <person name="Yadav A."/>
        </authorList>
    </citation>
    <scope>NUCLEOTIDE SEQUENCE</scope>
    <source>
        <strain evidence="3">NE201</strain>
    </source>
</reference>